<evidence type="ECO:0000313" key="2">
    <source>
        <dbReference type="EMBL" id="AQQ07612.1"/>
    </source>
</evidence>
<dbReference type="Proteomes" id="UP000188174">
    <property type="component" value="Chromosome"/>
</dbReference>
<feature type="domain" description="VOC" evidence="1">
    <location>
        <begin position="1"/>
        <end position="124"/>
    </location>
</feature>
<organism evidence="2 3">
    <name type="scientific">Roseibium algicola</name>
    <dbReference type="NCBI Taxonomy" id="2857014"/>
    <lineage>
        <taxon>Bacteria</taxon>
        <taxon>Pseudomonadati</taxon>
        <taxon>Pseudomonadota</taxon>
        <taxon>Alphaproteobacteria</taxon>
        <taxon>Hyphomicrobiales</taxon>
        <taxon>Stappiaceae</taxon>
        <taxon>Roseibium</taxon>
    </lineage>
</organism>
<protein>
    <submittedName>
        <fullName evidence="2">Glyoxalase</fullName>
    </submittedName>
</protein>
<dbReference type="InterPro" id="IPR029068">
    <property type="entry name" value="Glyas_Bleomycin-R_OHBP_Dase"/>
</dbReference>
<dbReference type="Pfam" id="PF00903">
    <property type="entry name" value="Glyoxalase"/>
    <property type="match status" value="1"/>
</dbReference>
<evidence type="ECO:0000313" key="3">
    <source>
        <dbReference type="Proteomes" id="UP000188174"/>
    </source>
</evidence>
<dbReference type="Gene3D" id="3.10.180.10">
    <property type="entry name" value="2,3-Dihydroxybiphenyl 1,2-Dioxygenase, domain 1"/>
    <property type="match status" value="1"/>
</dbReference>
<evidence type="ECO:0000259" key="1">
    <source>
        <dbReference type="PROSITE" id="PS51819"/>
    </source>
</evidence>
<accession>A0ABN4X8F1</accession>
<dbReference type="PANTHER" id="PTHR21366">
    <property type="entry name" value="GLYOXALASE FAMILY PROTEIN"/>
    <property type="match status" value="1"/>
</dbReference>
<reference evidence="2 3" key="1">
    <citation type="submission" date="2017-02" db="EMBL/GenBank/DDBJ databases">
        <authorList>
            <person name="Jeong S."/>
        </authorList>
    </citation>
    <scope>NUCLEOTIDE SEQUENCE [LARGE SCALE GENOMIC DNA]</scope>
    <source>
        <strain evidence="2 3">RMAR6-6</strain>
    </source>
</reference>
<keyword evidence="3" id="KW-1185">Reference proteome</keyword>
<dbReference type="SUPFAM" id="SSF54593">
    <property type="entry name" value="Glyoxalase/Bleomycin resistance protein/Dihydroxybiphenyl dioxygenase"/>
    <property type="match status" value="1"/>
</dbReference>
<proteinExistence type="predicted"/>
<sequence>MILRYTILYVENVAAALDFYEKAFGLERLFLHESGDYGELATGETKLAFSSKALMNQLGKTPGTPEPKAPVFELAFETDDVAASLARAVAAGANKLQDAREEPWGQITSYVSDPFGYLVEICSPIQLPSAG</sequence>
<gene>
    <name evidence="2" type="ORF">B0E33_22700</name>
</gene>
<dbReference type="CDD" id="cd07264">
    <property type="entry name" value="VOC_like"/>
    <property type="match status" value="1"/>
</dbReference>
<dbReference type="InterPro" id="IPR050383">
    <property type="entry name" value="GlyoxalaseI/FosfomycinResist"/>
</dbReference>
<dbReference type="PANTHER" id="PTHR21366:SF22">
    <property type="entry name" value="VOC DOMAIN-CONTAINING PROTEIN"/>
    <property type="match status" value="1"/>
</dbReference>
<name>A0ABN4X8F1_9HYPH</name>
<dbReference type="RefSeq" id="WP_077293550.1">
    <property type="nucleotide sequence ID" value="NZ_CP019630.1"/>
</dbReference>
<dbReference type="InterPro" id="IPR037523">
    <property type="entry name" value="VOC_core"/>
</dbReference>
<dbReference type="EMBL" id="CP019630">
    <property type="protein sequence ID" value="AQQ07612.1"/>
    <property type="molecule type" value="Genomic_DNA"/>
</dbReference>
<dbReference type="InterPro" id="IPR004360">
    <property type="entry name" value="Glyas_Fos-R_dOase_dom"/>
</dbReference>
<dbReference type="PROSITE" id="PS51819">
    <property type="entry name" value="VOC"/>
    <property type="match status" value="1"/>
</dbReference>